<evidence type="ECO:0000313" key="2">
    <source>
        <dbReference type="EMBL" id="GAA2497240.1"/>
    </source>
</evidence>
<reference evidence="3" key="1">
    <citation type="journal article" date="2019" name="Int. J. Syst. Evol. Microbiol.">
        <title>The Global Catalogue of Microorganisms (GCM) 10K type strain sequencing project: providing services to taxonomists for standard genome sequencing and annotation.</title>
        <authorList>
            <consortium name="The Broad Institute Genomics Platform"/>
            <consortium name="The Broad Institute Genome Sequencing Center for Infectious Disease"/>
            <person name="Wu L."/>
            <person name="Ma J."/>
        </authorList>
    </citation>
    <scope>NUCLEOTIDE SEQUENCE [LARGE SCALE GENOMIC DNA]</scope>
    <source>
        <strain evidence="3">JCM 6307</strain>
    </source>
</reference>
<dbReference type="InterPro" id="IPR016181">
    <property type="entry name" value="Acyl_CoA_acyltransferase"/>
</dbReference>
<feature type="domain" description="N-acetyltransferase" evidence="1">
    <location>
        <begin position="4"/>
        <end position="181"/>
    </location>
</feature>
<dbReference type="SUPFAM" id="SSF55729">
    <property type="entry name" value="Acyl-CoA N-acyltransferases (Nat)"/>
    <property type="match status" value="1"/>
</dbReference>
<dbReference type="Gene3D" id="3.40.630.30">
    <property type="match status" value="1"/>
</dbReference>
<comment type="caution">
    <text evidence="2">The sequence shown here is derived from an EMBL/GenBank/DDBJ whole genome shotgun (WGS) entry which is preliminary data.</text>
</comment>
<protein>
    <recommendedName>
        <fullName evidence="1">N-acetyltransferase domain-containing protein</fullName>
    </recommendedName>
</protein>
<organism evidence="2 3">
    <name type="scientific">Streptomyces thermolineatus</name>
    <dbReference type="NCBI Taxonomy" id="44033"/>
    <lineage>
        <taxon>Bacteria</taxon>
        <taxon>Bacillati</taxon>
        <taxon>Actinomycetota</taxon>
        <taxon>Actinomycetes</taxon>
        <taxon>Kitasatosporales</taxon>
        <taxon>Streptomycetaceae</taxon>
        <taxon>Streptomyces</taxon>
    </lineage>
</organism>
<dbReference type="CDD" id="cd04301">
    <property type="entry name" value="NAT_SF"/>
    <property type="match status" value="1"/>
</dbReference>
<keyword evidence="3" id="KW-1185">Reference proteome</keyword>
<dbReference type="InterPro" id="IPR000182">
    <property type="entry name" value="GNAT_dom"/>
</dbReference>
<sequence>MAEIFVRHLTRWQAENDREKFADMFVEAYAEVAGGEFRGREGFLERFAVRARQPGFDMVVASAATVPTGCAFGHPVDRDGDWWQDFDGEVPRRVDELTASGQVFEVADLMVLPQHLGKGIGRRLHDELLEDRDELLGVLVTDWQTPTGEDYDYSGWGWRPYGEVRAAAGQHPRRVWIRPLAREAEAVVEAALQTAGRPV</sequence>
<dbReference type="EMBL" id="BAAATA010000023">
    <property type="protein sequence ID" value="GAA2497240.1"/>
    <property type="molecule type" value="Genomic_DNA"/>
</dbReference>
<dbReference type="PROSITE" id="PS51186">
    <property type="entry name" value="GNAT"/>
    <property type="match status" value="1"/>
</dbReference>
<dbReference type="RefSeq" id="WP_344384315.1">
    <property type="nucleotide sequence ID" value="NZ_BAAATA010000023.1"/>
</dbReference>
<dbReference type="Proteomes" id="UP001501358">
    <property type="component" value="Unassembled WGS sequence"/>
</dbReference>
<dbReference type="Pfam" id="PF00583">
    <property type="entry name" value="Acetyltransf_1"/>
    <property type="match status" value="1"/>
</dbReference>
<evidence type="ECO:0000259" key="1">
    <source>
        <dbReference type="PROSITE" id="PS51186"/>
    </source>
</evidence>
<name>A0ABP5ZGM4_9ACTN</name>
<evidence type="ECO:0000313" key="3">
    <source>
        <dbReference type="Proteomes" id="UP001501358"/>
    </source>
</evidence>
<accession>A0ABP5ZGM4</accession>
<gene>
    <name evidence="2" type="ORF">GCM10010406_37060</name>
</gene>
<proteinExistence type="predicted"/>